<organism evidence="1 2">
    <name type="scientific">Acer saccharum</name>
    <name type="common">Sugar maple</name>
    <dbReference type="NCBI Taxonomy" id="4024"/>
    <lineage>
        <taxon>Eukaryota</taxon>
        <taxon>Viridiplantae</taxon>
        <taxon>Streptophyta</taxon>
        <taxon>Embryophyta</taxon>
        <taxon>Tracheophyta</taxon>
        <taxon>Spermatophyta</taxon>
        <taxon>Magnoliopsida</taxon>
        <taxon>eudicotyledons</taxon>
        <taxon>Gunneridae</taxon>
        <taxon>Pentapetalae</taxon>
        <taxon>rosids</taxon>
        <taxon>malvids</taxon>
        <taxon>Sapindales</taxon>
        <taxon>Sapindaceae</taxon>
        <taxon>Hippocastanoideae</taxon>
        <taxon>Acereae</taxon>
        <taxon>Acer</taxon>
    </lineage>
</organism>
<dbReference type="EMBL" id="JAUESC010000380">
    <property type="protein sequence ID" value="KAK0591478.1"/>
    <property type="molecule type" value="Genomic_DNA"/>
</dbReference>
<dbReference type="AlphaFoldDB" id="A0AA39VUX2"/>
<accession>A0AA39VUX2</accession>
<keyword evidence="2" id="KW-1185">Reference proteome</keyword>
<sequence>MIAARGVLLKYMKVNVTLVPLNPTFAAGGDTGLFSVAFNAVWRRFSTEEVRGSFLDKSEVSDRVISVIKNFQKVDPSKLKPFQVFASFFPHPSSLSEFLSSMKSKPLFAVSSLTAASTTLFTSFDIPSSRAFKSPLNPSFSFLSSSNSSSTTFVHHHQHSFNARRNPPPSVSNKTVKTMIKKPHNDHLPLIEASRLCNMDIISHVQQVICFAFHDSRLLMETCQEAKNLRKIVTLFYLD</sequence>
<reference evidence="1" key="1">
    <citation type="journal article" date="2022" name="Plant J.">
        <title>Strategies of tolerance reflected in two North American maple genomes.</title>
        <authorList>
            <person name="McEvoy S.L."/>
            <person name="Sezen U.U."/>
            <person name="Trouern-Trend A."/>
            <person name="McMahon S.M."/>
            <person name="Schaberg P.G."/>
            <person name="Yang J."/>
            <person name="Wegrzyn J.L."/>
            <person name="Swenson N.G."/>
        </authorList>
    </citation>
    <scope>NUCLEOTIDE SEQUENCE</scope>
    <source>
        <strain evidence="1">NS2018</strain>
    </source>
</reference>
<proteinExistence type="predicted"/>
<comment type="caution">
    <text evidence="1">The sequence shown here is derived from an EMBL/GenBank/DDBJ whole genome shotgun (WGS) entry which is preliminary data.</text>
</comment>
<protein>
    <submittedName>
        <fullName evidence="1">Uncharacterized protein</fullName>
    </submittedName>
</protein>
<reference evidence="1" key="2">
    <citation type="submission" date="2023-06" db="EMBL/GenBank/DDBJ databases">
        <authorList>
            <person name="Swenson N.G."/>
            <person name="Wegrzyn J.L."/>
            <person name="Mcevoy S.L."/>
        </authorList>
    </citation>
    <scope>NUCLEOTIDE SEQUENCE</scope>
    <source>
        <strain evidence="1">NS2018</strain>
        <tissue evidence="1">Leaf</tissue>
    </source>
</reference>
<evidence type="ECO:0000313" key="2">
    <source>
        <dbReference type="Proteomes" id="UP001168877"/>
    </source>
</evidence>
<dbReference type="Proteomes" id="UP001168877">
    <property type="component" value="Unassembled WGS sequence"/>
</dbReference>
<name>A0AA39VUX2_ACESA</name>
<evidence type="ECO:0000313" key="1">
    <source>
        <dbReference type="EMBL" id="KAK0591478.1"/>
    </source>
</evidence>
<gene>
    <name evidence="1" type="ORF">LWI29_002649</name>
</gene>